<comment type="cofactor">
    <cofactor evidence="1 15">
        <name>Mg(2+)</name>
        <dbReference type="ChEBI" id="CHEBI:18420"/>
    </cofactor>
</comment>
<dbReference type="Pfam" id="PF01326">
    <property type="entry name" value="PPDK_N"/>
    <property type="match status" value="1"/>
</dbReference>
<gene>
    <name evidence="19" type="ORF">A2561_05475</name>
</gene>
<dbReference type="PANTHER" id="PTHR43030">
    <property type="entry name" value="PHOSPHOENOLPYRUVATE SYNTHASE"/>
    <property type="match status" value="1"/>
</dbReference>
<keyword evidence="10 15" id="KW-0418">Kinase</keyword>
<dbReference type="PIRSF" id="PIRSF000854">
    <property type="entry name" value="PEP_synthase"/>
    <property type="match status" value="1"/>
</dbReference>
<dbReference type="NCBIfam" id="NF005057">
    <property type="entry name" value="PRK06464.1"/>
    <property type="match status" value="1"/>
</dbReference>
<sequence>MANEVNKNDKNILHFSEIRMTDVPLVGGKNASLGEMFTQLTAKGVNIPDGFALTTNFYWKFIEANGLKEKLNAIFETLVVNDVKSVQQVGKTCRDLILNANISDELQQELFSAYKELSLKYNEEFTDVAVRTSGVAEDNPNASFAGQFETYLNITGEERLVKAVKDCFSSFFTDRAIVYRNELKQDQLKVGSSVGVQKMVRSDLGASGIMFSCDTESGFGDVVLINASYGLGENIVKGRVDPDQYYVFETTLKKGFRPIIDKKLGAKEEKLTYNTNLKAKDPTKNILTTKKERGTFVISDDEALQLAKWSVIVEEHYKKSMDMEWAKDGRDGKLFIVQARPETIQSKKNLSVLEDYVIDKSKNPKILTIGMSVGNKIGAGKTHVIKDVKNVSDFKEGEVLVTEMTDPDWVPAMKIASAIITDRGGRTCHAAIIGRELGIPVIVGTTDGSRKIKSGLDVTVSCAESEEGRVYQGIVPFEIKKTDISNIDKTKTKITMNLGEPDHAFALSFIPNDGVGLAREEFIIANYIKIHPLALLNYDKLSKKDKTKINKLTAGWEDKVQFYIDKLAQGIGKIGSAFYPKQVIVRFSDFKTNEYRSLIGGEAFEPQEENPMIGFRGASRYYDSRFKDAFVLECKAIKKVREEYGLDNVQVMIPFCRTIEEGKKVIDIMEEQGLKREPFDSATGLAQGHINPLRIYVMCEIPSNVILAEKFLEIFDGFSIGSNDLTQLTLGLDRDNSEIASVGNEKNDAVKELIQEAIRVCKDNGKYIGICGQGPSDFPDFAQFLVEKGIDSLSLNPDSIIKTRIAIAQTEKQLEQNKQTN</sequence>
<dbReference type="InterPro" id="IPR008279">
    <property type="entry name" value="PEP-util_enz_mobile_dom"/>
</dbReference>
<dbReference type="Pfam" id="PF00391">
    <property type="entry name" value="PEP-utilizers"/>
    <property type="match status" value="1"/>
</dbReference>
<dbReference type="InterPro" id="IPR013815">
    <property type="entry name" value="ATP_grasp_subdomain_1"/>
</dbReference>
<dbReference type="Pfam" id="PF02896">
    <property type="entry name" value="PEP-utilizers_C"/>
    <property type="match status" value="1"/>
</dbReference>
<evidence type="ECO:0000256" key="12">
    <source>
        <dbReference type="ARBA" id="ARBA00022842"/>
    </source>
</evidence>
<evidence type="ECO:0000256" key="1">
    <source>
        <dbReference type="ARBA" id="ARBA00001946"/>
    </source>
</evidence>
<comment type="function">
    <text evidence="2 15">Catalyzes the phosphorylation of pyruvate to phosphoenolpyruvate.</text>
</comment>
<evidence type="ECO:0000256" key="4">
    <source>
        <dbReference type="ARBA" id="ARBA00007837"/>
    </source>
</evidence>
<dbReference type="AlphaFoldDB" id="A0A1G2JPK7"/>
<evidence type="ECO:0000256" key="7">
    <source>
        <dbReference type="ARBA" id="ARBA00022679"/>
    </source>
</evidence>
<feature type="domain" description="Pyruvate phosphate dikinase AMP/ATP-binding" evidence="17">
    <location>
        <begin position="24"/>
        <end position="349"/>
    </location>
</feature>
<dbReference type="Gene3D" id="3.30.1490.20">
    <property type="entry name" value="ATP-grasp fold, A domain"/>
    <property type="match status" value="1"/>
</dbReference>
<evidence type="ECO:0000256" key="9">
    <source>
        <dbReference type="ARBA" id="ARBA00022741"/>
    </source>
</evidence>
<evidence type="ECO:0000259" key="18">
    <source>
        <dbReference type="Pfam" id="PF02896"/>
    </source>
</evidence>
<dbReference type="GO" id="GO:0005524">
    <property type="term" value="F:ATP binding"/>
    <property type="evidence" value="ECO:0007669"/>
    <property type="project" value="UniProtKB-KW"/>
</dbReference>
<dbReference type="EC" id="2.7.9.2" evidence="5 15"/>
<dbReference type="GO" id="GO:0006094">
    <property type="term" value="P:gluconeogenesis"/>
    <property type="evidence" value="ECO:0007669"/>
    <property type="project" value="UniProtKB-UniPathway"/>
</dbReference>
<evidence type="ECO:0000256" key="15">
    <source>
        <dbReference type="PIRNR" id="PIRNR000854"/>
    </source>
</evidence>
<evidence type="ECO:0000256" key="10">
    <source>
        <dbReference type="ARBA" id="ARBA00022777"/>
    </source>
</evidence>
<keyword evidence="12 15" id="KW-0460">Magnesium</keyword>
<dbReference type="FunFam" id="3.30.470.20:FF:000017">
    <property type="entry name" value="Phosphoenolpyruvate synthase"/>
    <property type="match status" value="1"/>
</dbReference>
<evidence type="ECO:0000256" key="3">
    <source>
        <dbReference type="ARBA" id="ARBA00004742"/>
    </source>
</evidence>
<evidence type="ECO:0000256" key="13">
    <source>
        <dbReference type="ARBA" id="ARBA00033470"/>
    </source>
</evidence>
<dbReference type="InterPro" id="IPR000121">
    <property type="entry name" value="PEP_util_C"/>
</dbReference>
<evidence type="ECO:0000256" key="6">
    <source>
        <dbReference type="ARBA" id="ARBA00021623"/>
    </source>
</evidence>
<dbReference type="InterPro" id="IPR006319">
    <property type="entry name" value="PEP_synth"/>
</dbReference>
<keyword evidence="11 15" id="KW-0067">ATP-binding</keyword>
<name>A0A1G2JPK7_9BACT</name>
<dbReference type="EMBL" id="MHPU01000012">
    <property type="protein sequence ID" value="OGZ89065.1"/>
    <property type="molecule type" value="Genomic_DNA"/>
</dbReference>
<dbReference type="FunFam" id="3.30.1490.20:FF:000010">
    <property type="entry name" value="Phosphoenolpyruvate synthase"/>
    <property type="match status" value="1"/>
</dbReference>
<dbReference type="PROSITE" id="PS00742">
    <property type="entry name" value="PEP_ENZYMES_2"/>
    <property type="match status" value="1"/>
</dbReference>
<evidence type="ECO:0000256" key="2">
    <source>
        <dbReference type="ARBA" id="ARBA00002988"/>
    </source>
</evidence>
<dbReference type="InterPro" id="IPR002192">
    <property type="entry name" value="PPDK_AMP/ATP-bd"/>
</dbReference>
<dbReference type="SUPFAM" id="SSF56059">
    <property type="entry name" value="Glutathione synthetase ATP-binding domain-like"/>
    <property type="match status" value="1"/>
</dbReference>
<dbReference type="Gene3D" id="3.30.470.20">
    <property type="entry name" value="ATP-grasp fold, B domain"/>
    <property type="match status" value="1"/>
</dbReference>
<evidence type="ECO:0000313" key="19">
    <source>
        <dbReference type="EMBL" id="OGZ89065.1"/>
    </source>
</evidence>
<evidence type="ECO:0000259" key="17">
    <source>
        <dbReference type="Pfam" id="PF01326"/>
    </source>
</evidence>
<evidence type="ECO:0000256" key="5">
    <source>
        <dbReference type="ARBA" id="ARBA00011996"/>
    </source>
</evidence>
<dbReference type="Proteomes" id="UP000178935">
    <property type="component" value="Unassembled WGS sequence"/>
</dbReference>
<dbReference type="InterPro" id="IPR036637">
    <property type="entry name" value="Phosphohistidine_dom_sf"/>
</dbReference>
<dbReference type="Gene3D" id="3.20.20.60">
    <property type="entry name" value="Phosphoenolpyruvate-binding domains"/>
    <property type="match status" value="1"/>
</dbReference>
<feature type="domain" description="PEP-utilising enzyme mobile" evidence="16">
    <location>
        <begin position="394"/>
        <end position="463"/>
    </location>
</feature>
<keyword evidence="7 15" id="KW-0808">Transferase</keyword>
<comment type="catalytic activity">
    <reaction evidence="14 15">
        <text>pyruvate + ATP + H2O = phosphoenolpyruvate + AMP + phosphate + 2 H(+)</text>
        <dbReference type="Rhea" id="RHEA:11364"/>
        <dbReference type="ChEBI" id="CHEBI:15361"/>
        <dbReference type="ChEBI" id="CHEBI:15377"/>
        <dbReference type="ChEBI" id="CHEBI:15378"/>
        <dbReference type="ChEBI" id="CHEBI:30616"/>
        <dbReference type="ChEBI" id="CHEBI:43474"/>
        <dbReference type="ChEBI" id="CHEBI:58702"/>
        <dbReference type="ChEBI" id="CHEBI:456215"/>
        <dbReference type="EC" id="2.7.9.2"/>
    </reaction>
</comment>
<keyword evidence="9 15" id="KW-0547">Nucleotide-binding</keyword>
<keyword evidence="19" id="KW-0670">Pyruvate</keyword>
<accession>A0A1G2JPK7</accession>
<keyword evidence="8 15" id="KW-0479">Metal-binding</keyword>
<evidence type="ECO:0000256" key="14">
    <source>
        <dbReference type="ARBA" id="ARBA00047700"/>
    </source>
</evidence>
<comment type="similarity">
    <text evidence="4 15">Belongs to the PEP-utilizing enzyme family.</text>
</comment>
<evidence type="ECO:0000256" key="11">
    <source>
        <dbReference type="ARBA" id="ARBA00022840"/>
    </source>
</evidence>
<proteinExistence type="inferred from homology"/>
<feature type="domain" description="PEP-utilising enzyme C-terminal" evidence="18">
    <location>
        <begin position="486"/>
        <end position="811"/>
    </location>
</feature>
<dbReference type="InterPro" id="IPR015813">
    <property type="entry name" value="Pyrv/PenolPyrv_kinase-like_dom"/>
</dbReference>
<protein>
    <recommendedName>
        <fullName evidence="6 15">Phosphoenolpyruvate synthase</fullName>
        <shortName evidence="15">PEP synthase</shortName>
        <ecNumber evidence="5 15">2.7.9.2</ecNumber>
    </recommendedName>
    <alternativeName>
        <fullName evidence="13 15">Pyruvate, water dikinase</fullName>
    </alternativeName>
</protein>
<reference evidence="19 20" key="1">
    <citation type="journal article" date="2016" name="Nat. Commun.">
        <title>Thousands of microbial genomes shed light on interconnected biogeochemical processes in an aquifer system.</title>
        <authorList>
            <person name="Anantharaman K."/>
            <person name="Brown C.T."/>
            <person name="Hug L.A."/>
            <person name="Sharon I."/>
            <person name="Castelle C.J."/>
            <person name="Probst A.J."/>
            <person name="Thomas B.C."/>
            <person name="Singh A."/>
            <person name="Wilkins M.J."/>
            <person name="Karaoz U."/>
            <person name="Brodie E.L."/>
            <person name="Williams K.H."/>
            <person name="Hubbard S.S."/>
            <person name="Banfield J.F."/>
        </authorList>
    </citation>
    <scope>NUCLEOTIDE SEQUENCE [LARGE SCALE GENOMIC DNA]</scope>
</reference>
<dbReference type="NCBIfam" id="TIGR01418">
    <property type="entry name" value="PEP_synth"/>
    <property type="match status" value="1"/>
</dbReference>
<dbReference type="InterPro" id="IPR040442">
    <property type="entry name" value="Pyrv_kinase-like_dom_sf"/>
</dbReference>
<comment type="pathway">
    <text evidence="3 15">Carbohydrate biosynthesis; gluconeogenesis.</text>
</comment>
<dbReference type="UniPathway" id="UPA00138"/>
<dbReference type="GO" id="GO:0046872">
    <property type="term" value="F:metal ion binding"/>
    <property type="evidence" value="ECO:0007669"/>
    <property type="project" value="UniProtKB-KW"/>
</dbReference>
<evidence type="ECO:0000256" key="8">
    <source>
        <dbReference type="ARBA" id="ARBA00022723"/>
    </source>
</evidence>
<dbReference type="Gene3D" id="3.50.30.10">
    <property type="entry name" value="Phosphohistidine domain"/>
    <property type="match status" value="1"/>
</dbReference>
<dbReference type="GO" id="GO:0008986">
    <property type="term" value="F:pyruvate, water dikinase activity"/>
    <property type="evidence" value="ECO:0007669"/>
    <property type="project" value="UniProtKB-EC"/>
</dbReference>
<comment type="caution">
    <text evidence="19">The sequence shown here is derived from an EMBL/GenBank/DDBJ whole genome shotgun (WGS) entry which is preliminary data.</text>
</comment>
<dbReference type="SUPFAM" id="SSF51621">
    <property type="entry name" value="Phosphoenolpyruvate/pyruvate domain"/>
    <property type="match status" value="1"/>
</dbReference>
<dbReference type="InterPro" id="IPR023151">
    <property type="entry name" value="PEP_util_CS"/>
</dbReference>
<evidence type="ECO:0000313" key="20">
    <source>
        <dbReference type="Proteomes" id="UP000178935"/>
    </source>
</evidence>
<dbReference type="SUPFAM" id="SSF52009">
    <property type="entry name" value="Phosphohistidine domain"/>
    <property type="match status" value="1"/>
</dbReference>
<evidence type="ECO:0000259" key="16">
    <source>
        <dbReference type="Pfam" id="PF00391"/>
    </source>
</evidence>
<organism evidence="19 20">
    <name type="scientific">Candidatus Staskawiczbacteria bacterium RIFOXYD1_FULL_32_13</name>
    <dbReference type="NCBI Taxonomy" id="1802234"/>
    <lineage>
        <taxon>Bacteria</taxon>
        <taxon>Candidatus Staskawicziibacteriota</taxon>
    </lineage>
</organism>
<dbReference type="PANTHER" id="PTHR43030:SF1">
    <property type="entry name" value="PHOSPHOENOLPYRUVATE SYNTHASE"/>
    <property type="match status" value="1"/>
</dbReference>